<gene>
    <name evidence="9" type="ORF">OMM_11559</name>
</gene>
<evidence type="ECO:0000256" key="6">
    <source>
        <dbReference type="ARBA" id="ARBA00022840"/>
    </source>
</evidence>
<dbReference type="Gene3D" id="3.30.460.10">
    <property type="entry name" value="Beta Polymerase, domain 2"/>
    <property type="match status" value="1"/>
</dbReference>
<sequence length="96" mass="11290">MNKNKIIKKLSAYKKQNLNKYEIKRIGIFGSASKDCMNDQSDIDIVVELEKPDLFYMIGIKQDLEATFNMPIDIVRYRDKMNDALKRRINLEAIYV</sequence>
<name>A0A1V1NY27_9BACT</name>
<evidence type="ECO:0000259" key="8">
    <source>
        <dbReference type="Pfam" id="PF18765"/>
    </source>
</evidence>
<proteinExistence type="predicted"/>
<dbReference type="PANTHER" id="PTHR33571">
    <property type="entry name" value="SSL8005 PROTEIN"/>
    <property type="match status" value="1"/>
</dbReference>
<keyword evidence="5" id="KW-0547">Nucleotide-binding</keyword>
<dbReference type="GO" id="GO:0005524">
    <property type="term" value="F:ATP binding"/>
    <property type="evidence" value="ECO:0007669"/>
    <property type="project" value="UniProtKB-KW"/>
</dbReference>
<dbReference type="GO" id="GO:0016779">
    <property type="term" value="F:nucleotidyltransferase activity"/>
    <property type="evidence" value="ECO:0007669"/>
    <property type="project" value="UniProtKB-KW"/>
</dbReference>
<keyword evidence="6" id="KW-0067">ATP-binding</keyword>
<reference evidence="10" key="1">
    <citation type="submission" date="2012-11" db="EMBL/GenBank/DDBJ databases">
        <authorList>
            <person name="Lucero-Rivera Y.E."/>
            <person name="Tovar-Ramirez D."/>
        </authorList>
    </citation>
    <scope>NUCLEOTIDE SEQUENCE [LARGE SCALE GENOMIC DNA]</scope>
    <source>
        <strain evidence="10">Araruama</strain>
    </source>
</reference>
<evidence type="ECO:0000313" key="9">
    <source>
        <dbReference type="EMBL" id="ETR67473.1"/>
    </source>
</evidence>
<dbReference type="AlphaFoldDB" id="A0A1V1NY27"/>
<evidence type="ECO:0000256" key="1">
    <source>
        <dbReference type="ARBA" id="ARBA00001946"/>
    </source>
</evidence>
<dbReference type="Proteomes" id="UP000189670">
    <property type="component" value="Unassembled WGS sequence"/>
</dbReference>
<comment type="cofactor">
    <cofactor evidence="1">
        <name>Mg(2+)</name>
        <dbReference type="ChEBI" id="CHEBI:18420"/>
    </cofactor>
</comment>
<keyword evidence="4" id="KW-0479">Metal-binding</keyword>
<dbReference type="InterPro" id="IPR041633">
    <property type="entry name" value="Polbeta"/>
</dbReference>
<evidence type="ECO:0000256" key="2">
    <source>
        <dbReference type="ARBA" id="ARBA00022679"/>
    </source>
</evidence>
<keyword evidence="2" id="KW-0808">Transferase</keyword>
<accession>A0A1V1NY27</accession>
<evidence type="ECO:0000256" key="7">
    <source>
        <dbReference type="ARBA" id="ARBA00022842"/>
    </source>
</evidence>
<protein>
    <submittedName>
        <fullName evidence="9">DNA polymerase subunit beta</fullName>
    </submittedName>
</protein>
<comment type="caution">
    <text evidence="9">The sequence shown here is derived from an EMBL/GenBank/DDBJ whole genome shotgun (WGS) entry which is preliminary data.</text>
</comment>
<evidence type="ECO:0000256" key="4">
    <source>
        <dbReference type="ARBA" id="ARBA00022723"/>
    </source>
</evidence>
<dbReference type="Pfam" id="PF18765">
    <property type="entry name" value="Polbeta"/>
    <property type="match status" value="1"/>
</dbReference>
<keyword evidence="7" id="KW-0460">Magnesium</keyword>
<dbReference type="SUPFAM" id="SSF81301">
    <property type="entry name" value="Nucleotidyltransferase"/>
    <property type="match status" value="1"/>
</dbReference>
<dbReference type="CDD" id="cd05403">
    <property type="entry name" value="NT_KNTase_like"/>
    <property type="match status" value="1"/>
</dbReference>
<dbReference type="PANTHER" id="PTHR33571:SF14">
    <property type="entry name" value="PROTEIN ADENYLYLTRANSFERASE MJ0435-RELATED"/>
    <property type="match status" value="1"/>
</dbReference>
<dbReference type="EMBL" id="ATBP01001364">
    <property type="protein sequence ID" value="ETR67473.1"/>
    <property type="molecule type" value="Genomic_DNA"/>
</dbReference>
<feature type="domain" description="Polymerase beta nucleotidyltransferase" evidence="8">
    <location>
        <begin position="16"/>
        <end position="91"/>
    </location>
</feature>
<dbReference type="InterPro" id="IPR043519">
    <property type="entry name" value="NT_sf"/>
</dbReference>
<evidence type="ECO:0000256" key="3">
    <source>
        <dbReference type="ARBA" id="ARBA00022695"/>
    </source>
</evidence>
<keyword evidence="3" id="KW-0548">Nucleotidyltransferase</keyword>
<organism evidence="9 10">
    <name type="scientific">Candidatus Magnetoglobus multicellularis str. Araruama</name>
    <dbReference type="NCBI Taxonomy" id="890399"/>
    <lineage>
        <taxon>Bacteria</taxon>
        <taxon>Pseudomonadati</taxon>
        <taxon>Thermodesulfobacteriota</taxon>
        <taxon>Desulfobacteria</taxon>
        <taxon>Desulfobacterales</taxon>
        <taxon>Desulfobacteraceae</taxon>
        <taxon>Candidatus Magnetoglobus</taxon>
    </lineage>
</organism>
<dbReference type="InterPro" id="IPR052038">
    <property type="entry name" value="Type-VII_TA_antitoxin"/>
</dbReference>
<evidence type="ECO:0000256" key="5">
    <source>
        <dbReference type="ARBA" id="ARBA00022741"/>
    </source>
</evidence>
<evidence type="ECO:0000313" key="10">
    <source>
        <dbReference type="Proteomes" id="UP000189670"/>
    </source>
</evidence>
<dbReference type="GO" id="GO:0046872">
    <property type="term" value="F:metal ion binding"/>
    <property type="evidence" value="ECO:0007669"/>
    <property type="project" value="UniProtKB-KW"/>
</dbReference>